<protein>
    <recommendedName>
        <fullName evidence="1">Apple domain-containing protein</fullName>
    </recommendedName>
</protein>
<organism evidence="2 3">
    <name type="scientific">Porphyra umbilicalis</name>
    <name type="common">Purple laver</name>
    <name type="synonym">Red alga</name>
    <dbReference type="NCBI Taxonomy" id="2786"/>
    <lineage>
        <taxon>Eukaryota</taxon>
        <taxon>Rhodophyta</taxon>
        <taxon>Bangiophyceae</taxon>
        <taxon>Bangiales</taxon>
        <taxon>Bangiaceae</taxon>
        <taxon>Porphyra</taxon>
    </lineage>
</organism>
<evidence type="ECO:0000259" key="1">
    <source>
        <dbReference type="Pfam" id="PF14295"/>
    </source>
</evidence>
<gene>
    <name evidence="2" type="ORF">BU14_0076s0011</name>
</gene>
<evidence type="ECO:0000313" key="3">
    <source>
        <dbReference type="Proteomes" id="UP000218209"/>
    </source>
</evidence>
<dbReference type="PANTHER" id="PTHR46873">
    <property type="entry name" value="EXPRESSED PROTEIN"/>
    <property type="match status" value="1"/>
</dbReference>
<accession>A0A1X6PFD2</accession>
<feature type="domain" description="Apple" evidence="1">
    <location>
        <begin position="363"/>
        <end position="400"/>
    </location>
</feature>
<dbReference type="EMBL" id="KV918790">
    <property type="protein sequence ID" value="OSX79455.1"/>
    <property type="molecule type" value="Genomic_DNA"/>
</dbReference>
<dbReference type="Pfam" id="PF14295">
    <property type="entry name" value="PAN_4"/>
    <property type="match status" value="2"/>
</dbReference>
<dbReference type="PANTHER" id="PTHR46873:SF1">
    <property type="entry name" value="EXPRESSED PROTEIN"/>
    <property type="match status" value="1"/>
</dbReference>
<keyword evidence="3" id="KW-1185">Reference proteome</keyword>
<dbReference type="Proteomes" id="UP000218209">
    <property type="component" value="Unassembled WGS sequence"/>
</dbReference>
<dbReference type="Gene3D" id="3.50.4.10">
    <property type="entry name" value="Hepatocyte Growth Factor"/>
    <property type="match status" value="2"/>
</dbReference>
<dbReference type="InterPro" id="IPR006311">
    <property type="entry name" value="TAT_signal"/>
</dbReference>
<name>A0A1X6PFD2_PORUM</name>
<proteinExistence type="predicted"/>
<feature type="domain" description="Apple" evidence="1">
    <location>
        <begin position="262"/>
        <end position="310"/>
    </location>
</feature>
<dbReference type="InterPro" id="IPR003609">
    <property type="entry name" value="Pan_app"/>
</dbReference>
<sequence>MSRRRGPPPRRQARVTPSLLAAAAAAAAAAVATAVAGAPPVITRQPPPFVAGVFGSAVTISAAASGAADFQWQRSSTDHPDYWVDLYNGAGTSLTISIRCPYGGDTFRYRLRACNADGCVVSAVSRWDKVTWPVPVWVETPPPVLPGFAMARWVASVPTNDGYFNWTIKDLNGPPGESLRSEPSFIAGNGKSLTSKQGGEMFPVSSFPPGARVVALAQLFCGGPGGGSSDTIQSAPVTAAGPPPLTAACPPFVKSTAADAGGWVLSNGSHFTTSTCARCRANCVRMPGCTTWVWGADVTVVARHRQCWLKARTGPFFPRTTPPTDGPSPWVSGTVPANERTACPGVWAADWGGRVLVAGDTHRRRSCIACEAACRRRPKCNVWVWGFAALGGRHRECWLKRWEGGGLPPLKAGSSLPDSKWLGGLLHDRL</sequence>
<evidence type="ECO:0000313" key="2">
    <source>
        <dbReference type="EMBL" id="OSX79455.1"/>
    </source>
</evidence>
<dbReference type="AlphaFoldDB" id="A0A1X6PFD2"/>
<reference evidence="2 3" key="1">
    <citation type="submission" date="2017-03" db="EMBL/GenBank/DDBJ databases">
        <title>WGS assembly of Porphyra umbilicalis.</title>
        <authorList>
            <person name="Brawley S.H."/>
            <person name="Blouin N.A."/>
            <person name="Ficko-Blean E."/>
            <person name="Wheeler G.L."/>
            <person name="Lohr M."/>
            <person name="Goodson H.V."/>
            <person name="Jenkins J.W."/>
            <person name="Blaby-Haas C.E."/>
            <person name="Helliwell K.E."/>
            <person name="Chan C."/>
            <person name="Marriage T."/>
            <person name="Bhattacharya D."/>
            <person name="Klein A.S."/>
            <person name="Badis Y."/>
            <person name="Brodie J."/>
            <person name="Cao Y."/>
            <person name="Collen J."/>
            <person name="Dittami S.M."/>
            <person name="Gachon C.M."/>
            <person name="Green B.R."/>
            <person name="Karpowicz S."/>
            <person name="Kim J.W."/>
            <person name="Kudahl U."/>
            <person name="Lin S."/>
            <person name="Michel G."/>
            <person name="Mittag M."/>
            <person name="Olson B.J."/>
            <person name="Pangilinan J."/>
            <person name="Peng Y."/>
            <person name="Qiu H."/>
            <person name="Shu S."/>
            <person name="Singer J.T."/>
            <person name="Smith A.G."/>
            <person name="Sprecher B.N."/>
            <person name="Wagner V."/>
            <person name="Wang W."/>
            <person name="Wang Z.-Y."/>
            <person name="Yan J."/>
            <person name="Yarish C."/>
            <person name="Zoeuner-Riek S."/>
            <person name="Zhuang Y."/>
            <person name="Zou Y."/>
            <person name="Lindquist E.A."/>
            <person name="Grimwood J."/>
            <person name="Barry K."/>
            <person name="Rokhsar D.S."/>
            <person name="Schmutz J."/>
            <person name="Stiller J.W."/>
            <person name="Grossman A.R."/>
            <person name="Prochnik S.E."/>
        </authorList>
    </citation>
    <scope>NUCLEOTIDE SEQUENCE [LARGE SCALE GENOMIC DNA]</scope>
    <source>
        <strain evidence="2">4086291</strain>
    </source>
</reference>
<dbReference type="PROSITE" id="PS51318">
    <property type="entry name" value="TAT"/>
    <property type="match status" value="1"/>
</dbReference>